<organism evidence="1 2">
    <name type="scientific">Methanobrevibacter arboriphilus</name>
    <dbReference type="NCBI Taxonomy" id="39441"/>
    <lineage>
        <taxon>Archaea</taxon>
        <taxon>Methanobacteriati</taxon>
        <taxon>Methanobacteriota</taxon>
        <taxon>Methanomada group</taxon>
        <taxon>Methanobacteria</taxon>
        <taxon>Methanobacteriales</taxon>
        <taxon>Methanobacteriaceae</taxon>
        <taxon>Methanobrevibacter</taxon>
    </lineage>
</organism>
<name>A0ACA8R5W6_METAZ</name>
<protein>
    <submittedName>
        <fullName evidence="1">Uncharacterized protein</fullName>
    </submittedName>
</protein>
<evidence type="ECO:0000313" key="2">
    <source>
        <dbReference type="Proteomes" id="UP000825015"/>
    </source>
</evidence>
<proteinExistence type="predicted"/>
<sequence>MKKYKKLLIPIMIISFLFTISSANAIDITLNSDDNGGINEAISKVNNSSDDINIITLNSGTYNKTTDRNNNITFNNKNLTIQGSGPAGSVIINAQKLGRIFNITGNSNIKFININFINGNISSNGGTIYKIGSGTLTIINCTFSNSNANYGGAIYNTASNFKIIDSDFYNNVARSREGGAIHTEGEENFTINNSNFINNTALGNNGCGGAITIRNTIYININNTVFTNNSANFCGGAIYNMWNEYITINNSTFTNNTAQHGGAFSINGDSYFEILNSRFIGNNVSGDGGAVEDNDNYLLKIANCSFENNTAKRGSAIYNLYSEETSVINSTFSNNVNASINLRGVNNSIIGCNFTNNQLAINITGNNISVVGCNVFNNNQGIFLSIAATNTTINYNRIFNNTNYDLNNTGINSNADYNWWGSSYTPNQLFDLIPSNYFIINIVNLTSLYSNGVVTFQYTFKLNDNSDFNASLLPYFVTNVYTNLTDGVYTSFDAKFSKTFDVILNDTGNILYTFVTDNGQQSFNGNISSKKILKTNITTNNMKSKNGKTIILTAKLTDENGNLLDGKEIVFNVGNITFKAITDDNGIATVQYVINKDDLIDEKLTFTVTFIENEDYLTSTNTEIIKLIKEPIPTPKPEDKDDNKDDDKSDDKNNDKTTENSEKINKTIKNPKELNKTSAGMKKTGLPINLILLVLLTLIGITYYKKQ</sequence>
<accession>A0ACA8R5W6</accession>
<reference evidence="1" key="1">
    <citation type="submission" date="2019-06" db="EMBL/GenBank/DDBJ databases">
        <title>Complete genome sequence of Methanobrevibacter arboriphilus strain SA.</title>
        <authorList>
            <person name="Asakawa S."/>
        </authorList>
    </citation>
    <scope>NUCLEOTIDE SEQUENCE</scope>
    <source>
        <strain evidence="1">SA</strain>
    </source>
</reference>
<dbReference type="Proteomes" id="UP000825015">
    <property type="component" value="Chromosome"/>
</dbReference>
<evidence type="ECO:0000313" key="1">
    <source>
        <dbReference type="EMBL" id="BBL62959.1"/>
    </source>
</evidence>
<keyword evidence="2" id="KW-1185">Reference proteome</keyword>
<dbReference type="EMBL" id="AP019779">
    <property type="protein sequence ID" value="BBL62959.1"/>
    <property type="molecule type" value="Genomic_DNA"/>
</dbReference>
<gene>
    <name evidence="1" type="ORF">MarbSA_19990</name>
</gene>